<dbReference type="AlphaFoldDB" id="A0A9W4R471"/>
<comment type="caution">
    <text evidence="2">The sequence shown here is derived from an EMBL/GenBank/DDBJ whole genome shotgun (WGS) entry which is preliminary data.</text>
</comment>
<evidence type="ECO:0000313" key="1">
    <source>
        <dbReference type="EMBL" id="CAH9055517.1"/>
    </source>
</evidence>
<gene>
    <name evidence="2" type="ORF">PSECIP111854_04124</name>
    <name evidence="1" type="ORF">PSECIP111951_01256</name>
</gene>
<organism evidence="2 3">
    <name type="scientific">Pseudoalteromonas holothuriae</name>
    <dbReference type="NCBI Taxonomy" id="2963714"/>
    <lineage>
        <taxon>Bacteria</taxon>
        <taxon>Pseudomonadati</taxon>
        <taxon>Pseudomonadota</taxon>
        <taxon>Gammaproteobacteria</taxon>
        <taxon>Alteromonadales</taxon>
        <taxon>Pseudoalteromonadaceae</taxon>
        <taxon>Pseudoalteromonas</taxon>
    </lineage>
</organism>
<dbReference type="GO" id="GO:0016757">
    <property type="term" value="F:glycosyltransferase activity"/>
    <property type="evidence" value="ECO:0007669"/>
    <property type="project" value="InterPro"/>
</dbReference>
<sequence>MKTQGDNNKVKKHAVVTINIGKRYSKMASLTLPTHKAYAKKIGAEFVEIKEFDLPFIESEYSAYWAKFKLFELLSEYERIIFLDLDTVVQKNCPNLFDIVEVEQFAVLYETDFGIDQTIEINDMIQKMPQIKWGTEYFNVGVMVMSSCHKPIFEFNEESQGGLKYPEQTLLNYNVNKLGCEVFHLPIQFNHMLFLNVDPSERIDSYIIHYAGLASEVKDILIEDDLEKFKSGGTLITEASLGELIVKKLPNVNPNSEAIYGRLYKDDEIGLSV</sequence>
<dbReference type="PANTHER" id="PTHR11183">
    <property type="entry name" value="GLYCOGENIN SUBFAMILY MEMBER"/>
    <property type="match status" value="1"/>
</dbReference>
<name>A0A9W4R471_9GAMM</name>
<dbReference type="Proteomes" id="UP001152467">
    <property type="component" value="Unassembled WGS sequence"/>
</dbReference>
<dbReference type="InterPro" id="IPR002495">
    <property type="entry name" value="Glyco_trans_8"/>
</dbReference>
<evidence type="ECO:0000313" key="3">
    <source>
        <dbReference type="Proteomes" id="UP001152467"/>
    </source>
</evidence>
<dbReference type="InterPro" id="IPR029044">
    <property type="entry name" value="Nucleotide-diphossugar_trans"/>
</dbReference>
<dbReference type="EMBL" id="CAMAPD010000004">
    <property type="protein sequence ID" value="CAH9055517.1"/>
    <property type="molecule type" value="Genomic_DNA"/>
</dbReference>
<proteinExistence type="predicted"/>
<dbReference type="EMBL" id="CAMAPC010000040">
    <property type="protein sequence ID" value="CAH9067510.1"/>
    <property type="molecule type" value="Genomic_DNA"/>
</dbReference>
<dbReference type="Proteomes" id="UP001152485">
    <property type="component" value="Unassembled WGS sequence"/>
</dbReference>
<evidence type="ECO:0000313" key="4">
    <source>
        <dbReference type="Proteomes" id="UP001152485"/>
    </source>
</evidence>
<reference evidence="2 4" key="1">
    <citation type="submission" date="2022-07" db="EMBL/GenBank/DDBJ databases">
        <authorList>
            <person name="Criscuolo A."/>
        </authorList>
    </citation>
    <scope>NUCLEOTIDE SEQUENCE</scope>
    <source>
        <strain evidence="4">CIP 111951</strain>
        <strain evidence="2">CIP111854</strain>
        <strain evidence="1">CIP111951</strain>
    </source>
</reference>
<dbReference type="Gene3D" id="3.90.550.10">
    <property type="entry name" value="Spore Coat Polysaccharide Biosynthesis Protein SpsA, Chain A"/>
    <property type="match status" value="1"/>
</dbReference>
<dbReference type="Pfam" id="PF01501">
    <property type="entry name" value="Glyco_transf_8"/>
    <property type="match status" value="1"/>
</dbReference>
<evidence type="ECO:0008006" key="5">
    <source>
        <dbReference type="Google" id="ProtNLM"/>
    </source>
</evidence>
<dbReference type="InterPro" id="IPR050587">
    <property type="entry name" value="GNT1/Glycosyltrans_8"/>
</dbReference>
<accession>A0A9W4R471</accession>
<evidence type="ECO:0000313" key="2">
    <source>
        <dbReference type="EMBL" id="CAH9067510.1"/>
    </source>
</evidence>
<keyword evidence="3" id="KW-1185">Reference proteome</keyword>
<dbReference type="SUPFAM" id="SSF53448">
    <property type="entry name" value="Nucleotide-diphospho-sugar transferases"/>
    <property type="match status" value="1"/>
</dbReference>
<protein>
    <recommendedName>
        <fullName evidence="5">Glycosyl transferase</fullName>
    </recommendedName>
</protein>